<dbReference type="Gene3D" id="1.10.10.2120">
    <property type="match status" value="1"/>
</dbReference>
<dbReference type="AlphaFoldDB" id="A0A7C4KH34"/>
<dbReference type="Gene3D" id="3.60.60.10">
    <property type="entry name" value="Penicillin V Acylase, Chain A"/>
    <property type="match status" value="1"/>
</dbReference>
<proteinExistence type="predicted"/>
<organism evidence="2">
    <name type="scientific">Anaerolinea thermolimosa</name>
    <dbReference type="NCBI Taxonomy" id="229919"/>
    <lineage>
        <taxon>Bacteria</taxon>
        <taxon>Bacillati</taxon>
        <taxon>Chloroflexota</taxon>
        <taxon>Anaerolineae</taxon>
        <taxon>Anaerolineales</taxon>
        <taxon>Anaerolineaceae</taxon>
        <taxon>Anaerolinea</taxon>
    </lineage>
</organism>
<dbReference type="InterPro" id="IPR047801">
    <property type="entry name" value="Peptidase_C45"/>
</dbReference>
<comment type="caution">
    <text evidence="2">The sequence shown here is derived from an EMBL/GenBank/DDBJ whole genome shotgun (WGS) entry which is preliminary data.</text>
</comment>
<dbReference type="PANTHER" id="PTHR34180:SF1">
    <property type="entry name" value="BETA-ALANYL-DOPAMINE_CARCININE HYDROLASE"/>
    <property type="match status" value="1"/>
</dbReference>
<evidence type="ECO:0000313" key="2">
    <source>
        <dbReference type="EMBL" id="HGS21298.1"/>
    </source>
</evidence>
<accession>A0A7C4KH34</accession>
<sequence length="371" mass="42083">MNRQNDPGNGRMETMMQRRIPFIELYGSHYQMGCQFGEARRDQIRHSVVNARELLQDAYDTLQLSWEGAIIQSRKYIPFAEERYPEYVAEMRGIADGAGVSFDEVAVVNAMEAVTMDALHLTKCTSMAVAPERSANEHVLVAHNEDWLPEDEDDLVIIHARPEDAPPFLAMTYGALLPNIGFNAEGIAQCCDSVYPNDSRIGTPRVVVSRAVLSARTPAEAIRYTLSPQRAAGYNHLIAHVSGELYNVEVSARRFAILGSEQGVIAHTNHFMHPHMQEIESDPDELISTRVRYFRSHRLLGLTQAHTLESLKAIQRDHVNYQDSICNHAIDEKQPLDREKTITALLFDLDERRLWATWGNPCENDYFEYAL</sequence>
<dbReference type="InterPro" id="IPR005079">
    <property type="entry name" value="Peptidase_C45_hydrolase"/>
</dbReference>
<protein>
    <recommendedName>
        <fullName evidence="1">Peptidase C45 hydrolase domain-containing protein</fullName>
    </recommendedName>
</protein>
<evidence type="ECO:0000259" key="1">
    <source>
        <dbReference type="Pfam" id="PF03417"/>
    </source>
</evidence>
<gene>
    <name evidence="2" type="ORF">ENT37_05450</name>
</gene>
<dbReference type="Pfam" id="PF03417">
    <property type="entry name" value="AAT"/>
    <property type="match status" value="1"/>
</dbReference>
<dbReference type="EMBL" id="DSYK01000280">
    <property type="protein sequence ID" value="HGS21298.1"/>
    <property type="molecule type" value="Genomic_DNA"/>
</dbReference>
<reference evidence="2" key="1">
    <citation type="journal article" date="2020" name="mSystems">
        <title>Genome- and Community-Level Interaction Insights into Carbon Utilization and Element Cycling Functions of Hydrothermarchaeota in Hydrothermal Sediment.</title>
        <authorList>
            <person name="Zhou Z."/>
            <person name="Liu Y."/>
            <person name="Xu W."/>
            <person name="Pan J."/>
            <person name="Luo Z.H."/>
            <person name="Li M."/>
        </authorList>
    </citation>
    <scope>NUCLEOTIDE SEQUENCE [LARGE SCALE GENOMIC DNA]</scope>
    <source>
        <strain evidence="2">SpSt-573</strain>
    </source>
</reference>
<dbReference type="PANTHER" id="PTHR34180">
    <property type="entry name" value="PEPTIDASE C45"/>
    <property type="match status" value="1"/>
</dbReference>
<dbReference type="NCBIfam" id="NF040521">
    <property type="entry name" value="C45_proenzyme"/>
    <property type="match status" value="1"/>
</dbReference>
<dbReference type="InterPro" id="IPR047794">
    <property type="entry name" value="C45_proenzyme-like"/>
</dbReference>
<name>A0A7C4KH34_9CHLR</name>
<feature type="domain" description="Peptidase C45 hydrolase" evidence="1">
    <location>
        <begin position="138"/>
        <end position="361"/>
    </location>
</feature>